<accession>A0A401SNC0</accession>
<name>A0A401SNC0_CHIPU</name>
<dbReference type="OMA" id="CLTHATH"/>
<dbReference type="SMART" id="SM00094">
    <property type="entry name" value="TR_FER"/>
    <property type="match status" value="1"/>
</dbReference>
<dbReference type="Pfam" id="PF00405">
    <property type="entry name" value="Transferrin"/>
    <property type="match status" value="1"/>
</dbReference>
<sequence length="154" mass="17309">MEGLDYFEVSCFVGNSREELATGLNSSDFKLLCLNGTQAPVTDYKMCHLAQVPAQTVASHVETRGQVLQFLKDQQLKHGHGGSEEHQFAMFDSTKYHGRRLLFSDATQCLIEVPTTSFIEQLGEGYITAMEVLYTCEPPEFPEIYRLGHCQAPR</sequence>
<dbReference type="STRING" id="137246.A0A401SNC0"/>
<dbReference type="AlphaFoldDB" id="A0A401SNC0"/>
<protein>
    <recommendedName>
        <fullName evidence="1">Transferrin-like domain-containing protein</fullName>
    </recommendedName>
</protein>
<dbReference type="GO" id="GO:0006826">
    <property type="term" value="P:iron ion transport"/>
    <property type="evidence" value="ECO:0007669"/>
    <property type="project" value="TreeGrafter"/>
</dbReference>
<keyword evidence="3" id="KW-1185">Reference proteome</keyword>
<dbReference type="PANTHER" id="PTHR11485">
    <property type="entry name" value="TRANSFERRIN"/>
    <property type="match status" value="1"/>
</dbReference>
<dbReference type="PROSITE" id="PS51408">
    <property type="entry name" value="TRANSFERRIN_LIKE_4"/>
    <property type="match status" value="1"/>
</dbReference>
<organism evidence="2 3">
    <name type="scientific">Chiloscyllium punctatum</name>
    <name type="common">Brownbanded bambooshark</name>
    <name type="synonym">Hemiscyllium punctatum</name>
    <dbReference type="NCBI Taxonomy" id="137246"/>
    <lineage>
        <taxon>Eukaryota</taxon>
        <taxon>Metazoa</taxon>
        <taxon>Chordata</taxon>
        <taxon>Craniata</taxon>
        <taxon>Vertebrata</taxon>
        <taxon>Chondrichthyes</taxon>
        <taxon>Elasmobranchii</taxon>
        <taxon>Galeomorphii</taxon>
        <taxon>Galeoidea</taxon>
        <taxon>Orectolobiformes</taxon>
        <taxon>Hemiscylliidae</taxon>
        <taxon>Chiloscyllium</taxon>
    </lineage>
</organism>
<gene>
    <name evidence="2" type="ORF">chiPu_0010352</name>
</gene>
<evidence type="ECO:0000313" key="2">
    <source>
        <dbReference type="EMBL" id="GCC31892.1"/>
    </source>
</evidence>
<feature type="domain" description="Transferrin-like" evidence="1">
    <location>
        <begin position="1"/>
        <end position="135"/>
    </location>
</feature>
<dbReference type="Proteomes" id="UP000287033">
    <property type="component" value="Unassembled WGS sequence"/>
</dbReference>
<dbReference type="PANTHER" id="PTHR11485:SF31">
    <property type="entry name" value="SEROTRANSFERRIN"/>
    <property type="match status" value="1"/>
</dbReference>
<evidence type="ECO:0000313" key="3">
    <source>
        <dbReference type="Proteomes" id="UP000287033"/>
    </source>
</evidence>
<dbReference type="PRINTS" id="PR00422">
    <property type="entry name" value="TRANSFERRIN"/>
</dbReference>
<dbReference type="GO" id="GO:0005769">
    <property type="term" value="C:early endosome"/>
    <property type="evidence" value="ECO:0007669"/>
    <property type="project" value="TreeGrafter"/>
</dbReference>
<dbReference type="InterPro" id="IPR001156">
    <property type="entry name" value="Transferrin-like_dom"/>
</dbReference>
<proteinExistence type="predicted"/>
<dbReference type="GO" id="GO:0005886">
    <property type="term" value="C:plasma membrane"/>
    <property type="evidence" value="ECO:0007669"/>
    <property type="project" value="TreeGrafter"/>
</dbReference>
<dbReference type="EMBL" id="BEZZ01000396">
    <property type="protein sequence ID" value="GCC31892.1"/>
    <property type="molecule type" value="Genomic_DNA"/>
</dbReference>
<evidence type="ECO:0000259" key="1">
    <source>
        <dbReference type="PROSITE" id="PS51408"/>
    </source>
</evidence>
<dbReference type="OrthoDB" id="9981115at2759"/>
<dbReference type="GO" id="GO:0005615">
    <property type="term" value="C:extracellular space"/>
    <property type="evidence" value="ECO:0007669"/>
    <property type="project" value="TreeGrafter"/>
</dbReference>
<comment type="caution">
    <text evidence="2">The sequence shown here is derived from an EMBL/GenBank/DDBJ whole genome shotgun (WGS) entry which is preliminary data.</text>
</comment>
<dbReference type="GO" id="GO:0055037">
    <property type="term" value="C:recycling endosome"/>
    <property type="evidence" value="ECO:0007669"/>
    <property type="project" value="TreeGrafter"/>
</dbReference>
<dbReference type="SUPFAM" id="SSF53850">
    <property type="entry name" value="Periplasmic binding protein-like II"/>
    <property type="match status" value="1"/>
</dbReference>
<dbReference type="GO" id="GO:0019731">
    <property type="term" value="P:antibacterial humoral response"/>
    <property type="evidence" value="ECO:0007669"/>
    <property type="project" value="TreeGrafter"/>
</dbReference>
<reference evidence="2 3" key="1">
    <citation type="journal article" date="2018" name="Nat. Ecol. Evol.">
        <title>Shark genomes provide insights into elasmobranch evolution and the origin of vertebrates.</title>
        <authorList>
            <person name="Hara Y"/>
            <person name="Yamaguchi K"/>
            <person name="Onimaru K"/>
            <person name="Kadota M"/>
            <person name="Koyanagi M"/>
            <person name="Keeley SD"/>
            <person name="Tatsumi K"/>
            <person name="Tanaka K"/>
            <person name="Motone F"/>
            <person name="Kageyama Y"/>
            <person name="Nozu R"/>
            <person name="Adachi N"/>
            <person name="Nishimura O"/>
            <person name="Nakagawa R"/>
            <person name="Tanegashima C"/>
            <person name="Kiyatake I"/>
            <person name="Matsumoto R"/>
            <person name="Murakumo K"/>
            <person name="Nishida K"/>
            <person name="Terakita A"/>
            <person name="Kuratani S"/>
            <person name="Sato K"/>
            <person name="Hyodo S Kuraku.S."/>
        </authorList>
    </citation>
    <scope>NUCLEOTIDE SEQUENCE [LARGE SCALE GENOMIC DNA]</scope>
</reference>
<dbReference type="Gene3D" id="3.40.190.10">
    <property type="entry name" value="Periplasmic binding protein-like II"/>
    <property type="match status" value="1"/>
</dbReference>